<dbReference type="Pfam" id="PF04054">
    <property type="entry name" value="Not1"/>
    <property type="match status" value="1"/>
</dbReference>
<evidence type="ECO:0000313" key="4">
    <source>
        <dbReference type="EMBL" id="CAD8822109.1"/>
    </source>
</evidence>
<dbReference type="FunFam" id="1.25.40.800:FF:000001">
    <property type="entry name" value="CCR4-NOT transcription complex subunit 1"/>
    <property type="match status" value="1"/>
</dbReference>
<gene>
    <name evidence="4" type="ORF">TOLI1172_LOCUS6505</name>
</gene>
<dbReference type="GO" id="GO:0017148">
    <property type="term" value="P:negative regulation of translation"/>
    <property type="evidence" value="ECO:0007669"/>
    <property type="project" value="InterPro"/>
</dbReference>
<evidence type="ECO:0000259" key="2">
    <source>
        <dbReference type="Pfam" id="PF04054"/>
    </source>
</evidence>
<dbReference type="InterPro" id="IPR007196">
    <property type="entry name" value="CCR4-Not_Not1_C"/>
</dbReference>
<dbReference type="GO" id="GO:0030015">
    <property type="term" value="C:CCR4-NOT core complex"/>
    <property type="evidence" value="ECO:0007669"/>
    <property type="project" value="InterPro"/>
</dbReference>
<sequence>MAEYDLMISKSIDYGRNEAVLDFAAFLISQCVVELRLLAAAELSSTLDVLTKIASRDESRTLPSAPNGLKALVEQARMKLSETGNPGSDNSIGMKELRSVSSDPRGTHESVAYMLEQWTFMYEMSRSAHSVPDNVVSVYVSQGHIMMSSEEGRERFIRVALEIIGQAFQLMSSNPEMNAFESIRSVVPVSTTSGLDYRMNLPDVIQGSGGLAGIVDSSSAYAVVDAFSKLISAVLRIESNQTLAEEILYGVLSVVVQSVNRASRISSKGKVSAVDYRLHFRLLSDLLRDLAPRMDEKSEVGLNTNNIQVLGLFANVLYFLQPKQVPGFAFAWVELLAHRHFLPRILTTRHEHGWSVFHKLLISLLSFLAPHLRASTLPDSVRTLYKGALRVLLVLLHDFPEFLCDFHFSLCDEIPTNCIQLRNLVLSAFPRSMRLPDPFLPDLKVDTLPEMSTTPRVLSKYTGSLTFNNIKGVVDSYLKSRTPASISAELIPRLMFTETGTSASSNGGRYNIPAMNALVFYVGQLAISQTQNGSGSPITLTSHMELFRNLASDLDPEGRYYFVNAVANQLRFPNNHTHYFSVLLLYLFADAKKEIVQEQIIRVLMERLIANRPHPWGLLITFIELIKNPRYNFWSHGFVRCVPEIQRLFETVARSCKMDSI</sequence>
<dbReference type="AlphaFoldDB" id="A0A7S0ZHU4"/>
<dbReference type="InterPro" id="IPR040398">
    <property type="entry name" value="Not1"/>
</dbReference>
<dbReference type="PANTHER" id="PTHR13162:SF8">
    <property type="entry name" value="CCR4-NOT TRANSCRIPTION COMPLEX SUBUNIT 1"/>
    <property type="match status" value="1"/>
</dbReference>
<feature type="region of interest" description="Disordered" evidence="1">
    <location>
        <begin position="82"/>
        <end position="105"/>
    </location>
</feature>
<evidence type="ECO:0008006" key="5">
    <source>
        <dbReference type="Google" id="ProtNLM"/>
    </source>
</evidence>
<protein>
    <recommendedName>
        <fullName evidence="5">CCR4-Not complex component Not1 C-terminal domain-containing protein</fullName>
    </recommendedName>
</protein>
<feature type="domain" description="CCR4-Not complex component Not1 C-terminal" evidence="2">
    <location>
        <begin position="300"/>
        <end position="652"/>
    </location>
</feature>
<name>A0A7S0ZHU4_9RHOD</name>
<accession>A0A7S0ZHU4</accession>
<dbReference type="GO" id="GO:0060090">
    <property type="term" value="F:molecular adaptor activity"/>
    <property type="evidence" value="ECO:0007669"/>
    <property type="project" value="TreeGrafter"/>
</dbReference>
<dbReference type="Pfam" id="PF25097">
    <property type="entry name" value="ARM_Cnot1"/>
    <property type="match status" value="1"/>
</dbReference>
<dbReference type="PANTHER" id="PTHR13162">
    <property type="entry name" value="CCR4-NOT TRANSCRIPTION COMPLEX"/>
    <property type="match status" value="1"/>
</dbReference>
<evidence type="ECO:0000259" key="3">
    <source>
        <dbReference type="Pfam" id="PF25097"/>
    </source>
</evidence>
<dbReference type="Gene3D" id="1.25.40.790">
    <property type="match status" value="1"/>
</dbReference>
<dbReference type="GO" id="GO:0000288">
    <property type="term" value="P:nuclear-transcribed mRNA catabolic process, deadenylation-dependent decay"/>
    <property type="evidence" value="ECO:0007669"/>
    <property type="project" value="TreeGrafter"/>
</dbReference>
<reference evidence="4" key="1">
    <citation type="submission" date="2021-01" db="EMBL/GenBank/DDBJ databases">
        <authorList>
            <person name="Corre E."/>
            <person name="Pelletier E."/>
            <person name="Niang G."/>
            <person name="Scheremetjew M."/>
            <person name="Finn R."/>
            <person name="Kale V."/>
            <person name="Holt S."/>
            <person name="Cochrane G."/>
            <person name="Meng A."/>
            <person name="Brown T."/>
            <person name="Cohen L."/>
        </authorList>
    </citation>
    <scope>NUCLEOTIDE SEQUENCE</scope>
    <source>
        <strain evidence="4">CCMP3278</strain>
    </source>
</reference>
<dbReference type="GO" id="GO:0000932">
    <property type="term" value="C:P-body"/>
    <property type="evidence" value="ECO:0007669"/>
    <property type="project" value="TreeGrafter"/>
</dbReference>
<evidence type="ECO:0000256" key="1">
    <source>
        <dbReference type="SAM" id="MobiDB-lite"/>
    </source>
</evidence>
<feature type="compositionally biased region" description="Polar residues" evidence="1">
    <location>
        <begin position="82"/>
        <end position="91"/>
    </location>
</feature>
<organism evidence="4">
    <name type="scientific">Timspurckia oligopyrenoides</name>
    <dbReference type="NCBI Taxonomy" id="708627"/>
    <lineage>
        <taxon>Eukaryota</taxon>
        <taxon>Rhodophyta</taxon>
        <taxon>Bangiophyceae</taxon>
        <taxon>Porphyridiales</taxon>
        <taxon>Porphyridiaceae</taxon>
        <taxon>Timspurckia</taxon>
    </lineage>
</organism>
<feature type="domain" description="CCR4-NOT transcription complex subunit 1-like NOT1 connector" evidence="3">
    <location>
        <begin position="1"/>
        <end position="78"/>
    </location>
</feature>
<dbReference type="InterPro" id="IPR055454">
    <property type="entry name" value="CNOT1-like_NOT1_connector"/>
</dbReference>
<dbReference type="EMBL" id="HBFP01009078">
    <property type="protein sequence ID" value="CAD8822109.1"/>
    <property type="molecule type" value="Transcribed_RNA"/>
</dbReference>
<dbReference type="Gene3D" id="1.25.40.800">
    <property type="match status" value="1"/>
</dbReference>
<proteinExistence type="predicted"/>